<keyword evidence="3" id="KW-1185">Reference proteome</keyword>
<reference evidence="2 3" key="1">
    <citation type="submission" date="2018-08" db="EMBL/GenBank/DDBJ databases">
        <title>Lysobacter soli KCTC 22011, whole genome shotgun sequence.</title>
        <authorList>
            <person name="Zhang X."/>
            <person name="Feng G."/>
            <person name="Zhu H."/>
        </authorList>
    </citation>
    <scope>NUCLEOTIDE SEQUENCE [LARGE SCALE GENOMIC DNA]</scope>
    <source>
        <strain evidence="2 3">KCTC 22011</strain>
    </source>
</reference>
<evidence type="ECO:0000259" key="1">
    <source>
        <dbReference type="Pfam" id="PF03992"/>
    </source>
</evidence>
<dbReference type="EMBL" id="QTJR01000012">
    <property type="protein sequence ID" value="RDY65972.1"/>
    <property type="molecule type" value="Genomic_DNA"/>
</dbReference>
<dbReference type="AlphaFoldDB" id="A0A3D8V961"/>
<keyword evidence="2" id="KW-0503">Monooxygenase</keyword>
<name>A0A3D8V961_9GAMM</name>
<dbReference type="Pfam" id="PF03992">
    <property type="entry name" value="ABM"/>
    <property type="match status" value="1"/>
</dbReference>
<dbReference type="InterPro" id="IPR007138">
    <property type="entry name" value="ABM_dom"/>
</dbReference>
<dbReference type="SUPFAM" id="SSF54909">
    <property type="entry name" value="Dimeric alpha+beta barrel"/>
    <property type="match status" value="1"/>
</dbReference>
<keyword evidence="2" id="KW-0560">Oxidoreductase</keyword>
<dbReference type="Gene3D" id="3.30.70.100">
    <property type="match status" value="1"/>
</dbReference>
<dbReference type="Proteomes" id="UP000256829">
    <property type="component" value="Unassembled WGS sequence"/>
</dbReference>
<comment type="caution">
    <text evidence="2">The sequence shown here is derived from an EMBL/GenBank/DDBJ whole genome shotgun (WGS) entry which is preliminary data.</text>
</comment>
<evidence type="ECO:0000313" key="3">
    <source>
        <dbReference type="Proteomes" id="UP000256829"/>
    </source>
</evidence>
<organism evidence="2 3">
    <name type="scientific">Lysobacter soli</name>
    <dbReference type="NCBI Taxonomy" id="453783"/>
    <lineage>
        <taxon>Bacteria</taxon>
        <taxon>Pseudomonadati</taxon>
        <taxon>Pseudomonadota</taxon>
        <taxon>Gammaproteobacteria</taxon>
        <taxon>Lysobacterales</taxon>
        <taxon>Lysobacteraceae</taxon>
        <taxon>Lysobacter</taxon>
    </lineage>
</organism>
<dbReference type="GO" id="GO:0004497">
    <property type="term" value="F:monooxygenase activity"/>
    <property type="evidence" value="ECO:0007669"/>
    <property type="project" value="UniProtKB-KW"/>
</dbReference>
<evidence type="ECO:0000313" key="2">
    <source>
        <dbReference type="EMBL" id="RDY65972.1"/>
    </source>
</evidence>
<feature type="domain" description="ABM" evidence="1">
    <location>
        <begin position="6"/>
        <end position="72"/>
    </location>
</feature>
<proteinExistence type="predicted"/>
<gene>
    <name evidence="2" type="ORF">DX912_14825</name>
</gene>
<dbReference type="RefSeq" id="WP_115843657.1">
    <property type="nucleotide sequence ID" value="NZ_CP183976.1"/>
</dbReference>
<accession>A0A3D8V961</accession>
<sequence length="100" mass="10887">MSRCALLARLEAKPGKEEEVERFLRGALPLAEAEPGTRTWFALRFGPTSFGIYDTFDTEAGRQAHLDGPIAAALTERAGDLLASPPQIDRVDLLASKLPH</sequence>
<dbReference type="InterPro" id="IPR011008">
    <property type="entry name" value="Dimeric_a/b-barrel"/>
</dbReference>
<protein>
    <submittedName>
        <fullName evidence="2">Antibiotic biosynthesis monooxygenase</fullName>
    </submittedName>
</protein>